<feature type="transmembrane region" description="Helical" evidence="1">
    <location>
        <begin position="143"/>
        <end position="166"/>
    </location>
</feature>
<keyword evidence="1" id="KW-0812">Transmembrane</keyword>
<reference evidence="2" key="1">
    <citation type="submission" date="2012-04" db="EMBL/GenBank/DDBJ databases">
        <title>The Genome Sequence of Loa loa.</title>
        <authorList>
            <consortium name="The Broad Institute Genome Sequencing Platform"/>
            <consortium name="Broad Institute Genome Sequencing Center for Infectious Disease"/>
            <person name="Nutman T.B."/>
            <person name="Fink D.L."/>
            <person name="Russ C."/>
            <person name="Young S."/>
            <person name="Zeng Q."/>
            <person name="Gargeya S."/>
            <person name="Alvarado L."/>
            <person name="Berlin A."/>
            <person name="Chapman S.B."/>
            <person name="Chen Z."/>
            <person name="Freedman E."/>
            <person name="Gellesch M."/>
            <person name="Goldberg J."/>
            <person name="Griggs A."/>
            <person name="Gujja S."/>
            <person name="Heilman E.R."/>
            <person name="Heiman D."/>
            <person name="Howarth C."/>
            <person name="Mehta T."/>
            <person name="Neiman D."/>
            <person name="Pearson M."/>
            <person name="Roberts A."/>
            <person name="Saif S."/>
            <person name="Shea T."/>
            <person name="Shenoy N."/>
            <person name="Sisk P."/>
            <person name="Stolte C."/>
            <person name="Sykes S."/>
            <person name="White J."/>
            <person name="Yandava C."/>
            <person name="Haas B."/>
            <person name="Henn M.R."/>
            <person name="Nusbaum C."/>
            <person name="Birren B."/>
        </authorList>
    </citation>
    <scope>NUCLEOTIDE SEQUENCE [LARGE SCALE GENOMIC DNA]</scope>
</reference>
<dbReference type="Proteomes" id="UP000095285">
    <property type="component" value="Unassembled WGS sequence"/>
</dbReference>
<dbReference type="InParanoid" id="A0A1I7V9X0"/>
<protein>
    <submittedName>
        <fullName evidence="3">Uncharacterized protein</fullName>
    </submittedName>
</protein>
<accession>A0A1I7V9X0</accession>
<reference evidence="3" key="2">
    <citation type="submission" date="2016-11" db="UniProtKB">
        <authorList>
            <consortium name="WormBaseParasite"/>
        </authorList>
    </citation>
    <scope>IDENTIFICATION</scope>
</reference>
<sequence length="175" mass="19988">MLFYHPQTVLYCTNRPQMIHRRTFTVRTVLRYHPQTSSVLLPSVLHCATIRVALPSIKGNQYYVIRPQPVLYRVSVFANSTVLYYSFTTSIMLLYYCLQKTPYCIIILATVIYYYITVIRKRYDIVLLAANGTMLCSRSNKAAIVAMAMAVTEAEVAAAAAAAIAYNVNDRQRRR</sequence>
<name>A0A1I7V9X0_LOALO</name>
<evidence type="ECO:0000313" key="3">
    <source>
        <dbReference type="WBParaSite" id="EN70_11458"/>
    </source>
</evidence>
<keyword evidence="2" id="KW-1185">Reference proteome</keyword>
<proteinExistence type="predicted"/>
<gene>
    <name evidence="3" type="primary">LOAG_14926</name>
</gene>
<organism evidence="2 3">
    <name type="scientific">Loa loa</name>
    <name type="common">Eye worm</name>
    <name type="synonym">Filaria loa</name>
    <dbReference type="NCBI Taxonomy" id="7209"/>
    <lineage>
        <taxon>Eukaryota</taxon>
        <taxon>Metazoa</taxon>
        <taxon>Ecdysozoa</taxon>
        <taxon>Nematoda</taxon>
        <taxon>Chromadorea</taxon>
        <taxon>Rhabditida</taxon>
        <taxon>Spirurina</taxon>
        <taxon>Spiruromorpha</taxon>
        <taxon>Filarioidea</taxon>
        <taxon>Onchocercidae</taxon>
        <taxon>Loa</taxon>
    </lineage>
</organism>
<keyword evidence="1" id="KW-1133">Transmembrane helix</keyword>
<evidence type="ECO:0000256" key="1">
    <source>
        <dbReference type="SAM" id="Phobius"/>
    </source>
</evidence>
<dbReference type="WBParaSite" id="EN70_11458">
    <property type="protein sequence ID" value="EN70_11458"/>
    <property type="gene ID" value="EN70_11458"/>
</dbReference>
<feature type="transmembrane region" description="Helical" evidence="1">
    <location>
        <begin position="76"/>
        <end position="96"/>
    </location>
</feature>
<dbReference type="AlphaFoldDB" id="A0A1I7V9X0"/>
<evidence type="ECO:0000313" key="2">
    <source>
        <dbReference type="Proteomes" id="UP000095285"/>
    </source>
</evidence>
<keyword evidence="1" id="KW-0472">Membrane</keyword>
<feature type="transmembrane region" description="Helical" evidence="1">
    <location>
        <begin position="103"/>
        <end position="123"/>
    </location>
</feature>